<evidence type="ECO:0000313" key="2">
    <source>
        <dbReference type="EMBL" id="KAK8051748.1"/>
    </source>
</evidence>
<feature type="compositionally biased region" description="Basic and acidic residues" evidence="1">
    <location>
        <begin position="98"/>
        <end position="116"/>
    </location>
</feature>
<accession>A0ABR1TYL9</accession>
<reference evidence="2 3" key="1">
    <citation type="submission" date="2023-01" db="EMBL/GenBank/DDBJ databases">
        <title>Analysis of 21 Apiospora genomes using comparative genomics revels a genus with tremendous synthesis potential of carbohydrate active enzymes and secondary metabolites.</title>
        <authorList>
            <person name="Sorensen T."/>
        </authorList>
    </citation>
    <scope>NUCLEOTIDE SEQUENCE [LARGE SCALE GENOMIC DNA]</scope>
    <source>
        <strain evidence="2 3">CBS 33761</strain>
    </source>
</reference>
<sequence>MVNTDHAVDKLAYEEKVDDYRLAGWDVTINIFTEKNRFVPEEIRVAAEATQTAIDHALFKVQETREVLDSLRTDTLSTLRNACELFDRLVPRDKLKRGEDLEMNEHGRHKLSESDRTPNPTYHHGQRDNTPISEEAQELVKHVMGVLEASLTPWPLHSTFPDSMEEIYFFKRTFGHPDRESSQESMVKFAVWMLDISRYTILTTILFKILGTIPTSTSTNVTNAFSKGAIMDLLAQHGRLDDLMGAIRGPQTTTHSRRFCPPHGTFRNSSLSTQSSWKW</sequence>
<organism evidence="2 3">
    <name type="scientific">Apiospora rasikravindrae</name>
    <dbReference type="NCBI Taxonomy" id="990691"/>
    <lineage>
        <taxon>Eukaryota</taxon>
        <taxon>Fungi</taxon>
        <taxon>Dikarya</taxon>
        <taxon>Ascomycota</taxon>
        <taxon>Pezizomycotina</taxon>
        <taxon>Sordariomycetes</taxon>
        <taxon>Xylariomycetidae</taxon>
        <taxon>Amphisphaeriales</taxon>
        <taxon>Apiosporaceae</taxon>
        <taxon>Apiospora</taxon>
    </lineage>
</organism>
<feature type="region of interest" description="Disordered" evidence="1">
    <location>
        <begin position="98"/>
        <end position="129"/>
    </location>
</feature>
<protein>
    <submittedName>
        <fullName evidence="2">Uncharacterized protein</fullName>
    </submittedName>
</protein>
<gene>
    <name evidence="2" type="ORF">PG993_003133</name>
</gene>
<dbReference type="EMBL" id="JAQQWK010000002">
    <property type="protein sequence ID" value="KAK8051748.1"/>
    <property type="molecule type" value="Genomic_DNA"/>
</dbReference>
<name>A0ABR1TYL9_9PEZI</name>
<keyword evidence="3" id="KW-1185">Reference proteome</keyword>
<comment type="caution">
    <text evidence="2">The sequence shown here is derived from an EMBL/GenBank/DDBJ whole genome shotgun (WGS) entry which is preliminary data.</text>
</comment>
<evidence type="ECO:0000256" key="1">
    <source>
        <dbReference type="SAM" id="MobiDB-lite"/>
    </source>
</evidence>
<dbReference type="Proteomes" id="UP001444661">
    <property type="component" value="Unassembled WGS sequence"/>
</dbReference>
<proteinExistence type="predicted"/>
<evidence type="ECO:0000313" key="3">
    <source>
        <dbReference type="Proteomes" id="UP001444661"/>
    </source>
</evidence>